<evidence type="ECO:0000256" key="1">
    <source>
        <dbReference type="SAM" id="MobiDB-lite"/>
    </source>
</evidence>
<reference evidence="2 3" key="1">
    <citation type="submission" date="2018-01" db="EMBL/GenBank/DDBJ databases">
        <title>Genomic Encyclopedia of Type Strains, Phase III (KMG-III): the genomes of soil and plant-associated and newly described type strains.</title>
        <authorList>
            <person name="Whitman W."/>
        </authorList>
    </citation>
    <scope>NUCLEOTIDE SEQUENCE [LARGE SCALE GENOMIC DNA]</scope>
    <source>
        <strain evidence="2 3">HKI456</strain>
    </source>
</reference>
<organism evidence="2 3">
    <name type="scientific">Mycetohabitans endofungorum</name>
    <dbReference type="NCBI Taxonomy" id="417203"/>
    <lineage>
        <taxon>Bacteria</taxon>
        <taxon>Pseudomonadati</taxon>
        <taxon>Pseudomonadota</taxon>
        <taxon>Betaproteobacteria</taxon>
        <taxon>Burkholderiales</taxon>
        <taxon>Burkholderiaceae</taxon>
        <taxon>Mycetohabitans</taxon>
    </lineage>
</organism>
<dbReference type="AlphaFoldDB" id="A0A2P5KAG7"/>
<evidence type="ECO:0000313" key="3">
    <source>
        <dbReference type="Proteomes" id="UP000243096"/>
    </source>
</evidence>
<name>A0A2P5KAG7_9BURK</name>
<comment type="caution">
    <text evidence="2">The sequence shown here is derived from an EMBL/GenBank/DDBJ whole genome shotgun (WGS) entry which is preliminary data.</text>
</comment>
<accession>A0A2P5KAG7</accession>
<gene>
    <name evidence="2" type="ORF">B0O95_10697</name>
</gene>
<protein>
    <submittedName>
        <fullName evidence="2">Type III secretion control protein HpaP</fullName>
    </submittedName>
</protein>
<dbReference type="NCBIfam" id="TIGR02557">
    <property type="entry name" value="HpaP"/>
    <property type="match status" value="1"/>
</dbReference>
<dbReference type="Pfam" id="PF09483">
    <property type="entry name" value="HpaP"/>
    <property type="match status" value="1"/>
</dbReference>
<dbReference type="RefSeq" id="WP_104077383.1">
    <property type="nucleotide sequence ID" value="NZ_CP062179.1"/>
</dbReference>
<dbReference type="InterPro" id="IPR013390">
    <property type="entry name" value="T3SS_HpaP"/>
</dbReference>
<evidence type="ECO:0000313" key="2">
    <source>
        <dbReference type="EMBL" id="PPB83706.1"/>
    </source>
</evidence>
<feature type="region of interest" description="Disordered" evidence="1">
    <location>
        <begin position="65"/>
        <end position="89"/>
    </location>
</feature>
<feature type="compositionally biased region" description="Polar residues" evidence="1">
    <location>
        <begin position="65"/>
        <end position="82"/>
    </location>
</feature>
<dbReference type="OrthoDB" id="8781027at2"/>
<proteinExistence type="predicted"/>
<dbReference type="Proteomes" id="UP000243096">
    <property type="component" value="Unassembled WGS sequence"/>
</dbReference>
<keyword evidence="3" id="KW-1185">Reference proteome</keyword>
<sequence>MTSIRHRPVRIIARDSEHAAPVYGRRARPDYASLARRGRPADTHEDTLLVLHHGIASTKLALTYPSGQDADTSDDNSQSSEDGTADASSMVDKRLRKALQPVVAKILRTQDKVMDLVCKLTQEIAAFCGDRSINETGTWDAQLPLDASLLRNTTLNLTLSYSTLSLRFDTDDDDIKQLLLTHTPMLERELDTLMRAWDVPRQIQLTVW</sequence>
<dbReference type="EMBL" id="PRDW01000006">
    <property type="protein sequence ID" value="PPB83706.1"/>
    <property type="molecule type" value="Genomic_DNA"/>
</dbReference>